<comment type="caution">
    <text evidence="8">The sequence shown here is derived from an EMBL/GenBank/DDBJ whole genome shotgun (WGS) entry which is preliminary data.</text>
</comment>
<keyword evidence="2" id="KW-0547">Nucleotide-binding</keyword>
<comment type="subcellular location">
    <subcellularLocation>
        <location evidence="1">Nucleus</location>
    </subcellularLocation>
</comment>
<gene>
    <name evidence="8" type="primary">Atad5</name>
    <name evidence="8" type="ORF">SDJN03_01397</name>
</gene>
<dbReference type="GO" id="GO:0033314">
    <property type="term" value="P:mitotic DNA replication checkpoint signaling"/>
    <property type="evidence" value="ECO:0007669"/>
    <property type="project" value="TreeGrafter"/>
</dbReference>
<keyword evidence="4" id="KW-0067">ATP-binding</keyword>
<dbReference type="FunFam" id="1.10.8.60:FF:000116">
    <property type="entry name" value="p-loop containing nucleoside triphosphate hydrolase superfamily protein"/>
    <property type="match status" value="1"/>
</dbReference>
<evidence type="ECO:0000256" key="6">
    <source>
        <dbReference type="ARBA" id="ARBA00023306"/>
    </source>
</evidence>
<keyword evidence="6" id="KW-0131">Cell cycle</keyword>
<dbReference type="GO" id="GO:0000077">
    <property type="term" value="P:DNA damage checkpoint signaling"/>
    <property type="evidence" value="ECO:0007669"/>
    <property type="project" value="TreeGrafter"/>
</dbReference>
<keyword evidence="3" id="KW-0227">DNA damage</keyword>
<sequence length="1210" mass="135745">MESPAKQSGDAMETDATEIGKPMPRSVQRRLVQSTLLPHKAQEHEENGGDQEEELCGSQGKKKRKSKGKTTPQSRSAKKQAKEKRAVNLTPKKILHAEEATTPTRTIPDLRLEAKINREENLRMFPGNQVHPFFVSLKAGKKSEGDTQSAERGRTVGRKKSGTDCNPIHVYERAGDDELSPDWQNWTFLDKSVVNNGHTLQNTCSSVFEGCVKSLSVDDLPNVLPASGAIVEPMDHGFAKQECIKELTSTVYNVDADEEMIIRHVLSTAEVDGNPNKTLGLSDCKAGPILEHRSRFLQDRMRSYYDRCQSCPKNCLWTYKYQPRMAMEVCGNLESVNFLSKWLHLWYEKNSRNKKDFAGGNKFQKQDNNGNCYQSDSDYENPDGEDSLKNVLLVTGSSGSGKSAAIYACAEEHGFRVIEYSASVIRSGAVLKQEIGGVLHSHQLNWPVKDFQGSRNNFIEKYPSSLQEDNFANEVTEPIPLSNNDSDDNIKVGEFGYIASESTSSQGEAKPLILLEDVDILFPEDRGFISAIQEIADTGKVPIILTSNSSDPVLPVRLDRLQVSLIQPSLTELLSHLYMICASEGVNIQKCLLERIIHCYHNDIRKAIMHLQFWCQGKGFRDKIQKKYGSLLFDLDAGHQILPVIMPWSFPSQLSVLLDKEITKLLLRMETTSCLLEARESEFYEDEMQNGQDSQNYENSYLLEAKKAAMLSRNGSIQDHNDFAVKFDAAHECSDISGTTIPLSSQKRRRRLDMVVSSDSEDVHVNKKCSQVPNRDDSILLSHQPAPPNYSSQLNGLLYHTTDNTVEDNYPCSETAGGIDLNEMFMSVTTSYVPESIFVPETEIHDTEMFTEMASHGDAGASPEVSMNELSQNVLSVEANSFNSPTHPIQETTAVLENFCNVFNSSREEGEEFSCNGHMENIIRTYPVMDECSRVDFNKFKPTKKPDLNVSGDSVHKLWKQLRHHHLDLLGHHIVPEKQETVQIVELVHRMSHLISDSDLLFSSCQLQDKPTFVSEEPDSFYYGGQQLQMSSTIAQHGFCSIVSDIATMASRVGLGSSLDIVPEMLASTTNTAASGKLMRHNMIDSSSSTKKDSELSLPENSHMQERDMKSRLLDVVQHVAPNRLHLALKGVQFFEYLSSLRCISRSETLRISNVNGNDKTKRRRGRVAQHYLSTGSRLFSPEDITLLGNRTFHTKIFILTPLGYYDISE</sequence>
<reference evidence="8 9" key="1">
    <citation type="journal article" date="2021" name="Hortic Res">
        <title>The domestication of Cucurbita argyrosperma as revealed by the genome of its wild relative.</title>
        <authorList>
            <person name="Barrera-Redondo J."/>
            <person name="Sanchez-de la Vega G."/>
            <person name="Aguirre-Liguori J.A."/>
            <person name="Castellanos-Morales G."/>
            <person name="Gutierrez-Guerrero Y.T."/>
            <person name="Aguirre-Dugua X."/>
            <person name="Aguirre-Planter E."/>
            <person name="Tenaillon M.I."/>
            <person name="Lira-Saade R."/>
            <person name="Eguiarte L.E."/>
        </authorList>
    </citation>
    <scope>NUCLEOTIDE SEQUENCE [LARGE SCALE GENOMIC DNA]</scope>
    <source>
        <strain evidence="8">JBR-2021</strain>
    </source>
</reference>
<name>A0AAV6P9Z5_9ROSI</name>
<feature type="compositionally biased region" description="Polar residues" evidence="7">
    <location>
        <begin position="366"/>
        <end position="376"/>
    </location>
</feature>
<feature type="non-terminal residue" evidence="8">
    <location>
        <position position="1"/>
    </location>
</feature>
<feature type="region of interest" description="Disordered" evidence="7">
    <location>
        <begin position="141"/>
        <end position="162"/>
    </location>
</feature>
<evidence type="ECO:0000256" key="5">
    <source>
        <dbReference type="ARBA" id="ARBA00023242"/>
    </source>
</evidence>
<dbReference type="InterPro" id="IPR004582">
    <property type="entry name" value="Checkpoint_prot_Rad17_Rad24"/>
</dbReference>
<feature type="compositionally biased region" description="Basic and acidic residues" evidence="7">
    <location>
        <begin position="141"/>
        <end position="154"/>
    </location>
</feature>
<organism evidence="8 9">
    <name type="scientific">Cucurbita argyrosperma subsp. sororia</name>
    <dbReference type="NCBI Taxonomy" id="37648"/>
    <lineage>
        <taxon>Eukaryota</taxon>
        <taxon>Viridiplantae</taxon>
        <taxon>Streptophyta</taxon>
        <taxon>Embryophyta</taxon>
        <taxon>Tracheophyta</taxon>
        <taxon>Spermatophyta</taxon>
        <taxon>Magnoliopsida</taxon>
        <taxon>eudicotyledons</taxon>
        <taxon>Gunneridae</taxon>
        <taxon>Pentapetalae</taxon>
        <taxon>rosids</taxon>
        <taxon>fabids</taxon>
        <taxon>Cucurbitales</taxon>
        <taxon>Cucurbitaceae</taxon>
        <taxon>Cucurbiteae</taxon>
        <taxon>Cucurbita</taxon>
    </lineage>
</organism>
<dbReference type="PANTHER" id="PTHR12172:SF1">
    <property type="entry name" value="P-LOOP CONTAINING NUCLEOSIDE TRIPHOSPHATE HYDROLASES SUPERFAMILY PROTEIN"/>
    <property type="match status" value="1"/>
</dbReference>
<keyword evidence="9" id="KW-1185">Reference proteome</keyword>
<dbReference type="PANTHER" id="PTHR12172">
    <property type="entry name" value="CELL CYCLE CHECKPOINT PROTEIN RAD17"/>
    <property type="match status" value="1"/>
</dbReference>
<feature type="region of interest" description="Disordered" evidence="7">
    <location>
        <begin position="1084"/>
        <end position="1103"/>
    </location>
</feature>
<evidence type="ECO:0000256" key="2">
    <source>
        <dbReference type="ARBA" id="ARBA00022741"/>
    </source>
</evidence>
<dbReference type="GO" id="GO:0005524">
    <property type="term" value="F:ATP binding"/>
    <property type="evidence" value="ECO:0007669"/>
    <property type="project" value="UniProtKB-KW"/>
</dbReference>
<protein>
    <submittedName>
        <fullName evidence="8">ATPase family AAA domain-containing protein 5</fullName>
    </submittedName>
</protein>
<keyword evidence="5" id="KW-0539">Nucleus</keyword>
<dbReference type="GO" id="GO:0006281">
    <property type="term" value="P:DNA repair"/>
    <property type="evidence" value="ECO:0007669"/>
    <property type="project" value="InterPro"/>
</dbReference>
<evidence type="ECO:0000256" key="3">
    <source>
        <dbReference type="ARBA" id="ARBA00022763"/>
    </source>
</evidence>
<dbReference type="GO" id="GO:0003689">
    <property type="term" value="F:DNA clamp loader activity"/>
    <property type="evidence" value="ECO:0007669"/>
    <property type="project" value="TreeGrafter"/>
</dbReference>
<feature type="region of interest" description="Disordered" evidence="7">
    <location>
        <begin position="1"/>
        <end position="102"/>
    </location>
</feature>
<accession>A0AAV6P9Z5</accession>
<dbReference type="Proteomes" id="UP000685013">
    <property type="component" value="Chromosome 1"/>
</dbReference>
<evidence type="ECO:0000313" key="8">
    <source>
        <dbReference type="EMBL" id="KAG6608055.1"/>
    </source>
</evidence>
<dbReference type="AlphaFoldDB" id="A0AAV6P9Z5"/>
<feature type="region of interest" description="Disordered" evidence="7">
    <location>
        <begin position="358"/>
        <end position="382"/>
    </location>
</feature>
<evidence type="ECO:0000313" key="9">
    <source>
        <dbReference type="Proteomes" id="UP000685013"/>
    </source>
</evidence>
<dbReference type="EMBL" id="JAGKQH010000001">
    <property type="protein sequence ID" value="KAG6608055.1"/>
    <property type="molecule type" value="Genomic_DNA"/>
</dbReference>
<proteinExistence type="predicted"/>
<dbReference type="GO" id="GO:0003682">
    <property type="term" value="F:chromatin binding"/>
    <property type="evidence" value="ECO:0007669"/>
    <property type="project" value="TreeGrafter"/>
</dbReference>
<dbReference type="GO" id="GO:0005634">
    <property type="term" value="C:nucleus"/>
    <property type="evidence" value="ECO:0007669"/>
    <property type="project" value="UniProtKB-SubCell"/>
</dbReference>
<evidence type="ECO:0000256" key="4">
    <source>
        <dbReference type="ARBA" id="ARBA00022840"/>
    </source>
</evidence>
<evidence type="ECO:0000256" key="7">
    <source>
        <dbReference type="SAM" id="MobiDB-lite"/>
    </source>
</evidence>
<evidence type="ECO:0000256" key="1">
    <source>
        <dbReference type="ARBA" id="ARBA00004123"/>
    </source>
</evidence>